<organism evidence="2 3">
    <name type="scientific">Solirubrobacter pauli</name>
    <dbReference type="NCBI Taxonomy" id="166793"/>
    <lineage>
        <taxon>Bacteria</taxon>
        <taxon>Bacillati</taxon>
        <taxon>Actinomycetota</taxon>
        <taxon>Thermoleophilia</taxon>
        <taxon>Solirubrobacterales</taxon>
        <taxon>Solirubrobacteraceae</taxon>
        <taxon>Solirubrobacter</taxon>
    </lineage>
</organism>
<protein>
    <recommendedName>
        <fullName evidence="4">Cell wall binding repeat protein</fullName>
    </recommendedName>
</protein>
<comment type="caution">
    <text evidence="2">The sequence shown here is derived from an EMBL/GenBank/DDBJ whole genome shotgun (WGS) entry which is preliminary data.</text>
</comment>
<proteinExistence type="predicted"/>
<dbReference type="PANTHER" id="PTHR30032">
    <property type="entry name" value="N-ACETYLMURAMOYL-L-ALANINE AMIDASE-RELATED"/>
    <property type="match status" value="1"/>
</dbReference>
<gene>
    <name evidence="2" type="ORF">C8N24_3731</name>
</gene>
<dbReference type="InterPro" id="IPR051922">
    <property type="entry name" value="Bact_Sporulation_Assoc"/>
</dbReference>
<evidence type="ECO:0008006" key="4">
    <source>
        <dbReference type="Google" id="ProtNLM"/>
    </source>
</evidence>
<accession>A0A660LHL8</accession>
<dbReference type="EMBL" id="RBIL01000001">
    <property type="protein sequence ID" value="RKQ93856.1"/>
    <property type="molecule type" value="Genomic_DNA"/>
</dbReference>
<sequence>MGSLSPLIDAAPRTLSSLVGVRPIACLLAVLVLVAGCGDSGNAPSASATPPSTPPVTGQSGGEVPASGPPLGFPVFATKNTTRVAGADAIADAAGIALATYPARTDESRPPAVILAEARAWQTGIAASVLAAKPIRAPILFADGDTIPDATRAALDALRPTGSKEAGGAQIIRVGTKAPVEGYKTTDIPAAASPAALAAAVDRLQISASGAASPAVIVASSDRPEYAMPAAGYAAWSGTPILWVTAQGVPAETTEALKRHRSAAIYVLGPEDAVPDAVFDALGKLGTVKRIAAGDASNTAIAFARYTDGNFGWGVVDPGHGLVFANVRRPQDAAAAAPLSTHGKYAPLLLVSDAGVLSEPLQNYLLDIQPGYDDATPAVRGVYNHGWIIGDESALAAAVQDRIDTLLEITPVDTGAP</sequence>
<reference evidence="2 3" key="1">
    <citation type="submission" date="2018-10" db="EMBL/GenBank/DDBJ databases">
        <title>Genomic Encyclopedia of Archaeal and Bacterial Type Strains, Phase II (KMG-II): from individual species to whole genera.</title>
        <authorList>
            <person name="Goeker M."/>
        </authorList>
    </citation>
    <scope>NUCLEOTIDE SEQUENCE [LARGE SCALE GENOMIC DNA]</scope>
    <source>
        <strain evidence="2 3">DSM 14954</strain>
    </source>
</reference>
<dbReference type="Proteomes" id="UP000278962">
    <property type="component" value="Unassembled WGS sequence"/>
</dbReference>
<name>A0A660LHL8_9ACTN</name>
<dbReference type="AlphaFoldDB" id="A0A660LHL8"/>
<evidence type="ECO:0000256" key="1">
    <source>
        <dbReference type="SAM" id="MobiDB-lite"/>
    </source>
</evidence>
<feature type="region of interest" description="Disordered" evidence="1">
    <location>
        <begin position="42"/>
        <end position="71"/>
    </location>
</feature>
<keyword evidence="3" id="KW-1185">Reference proteome</keyword>
<dbReference type="GO" id="GO:0030288">
    <property type="term" value="C:outer membrane-bounded periplasmic space"/>
    <property type="evidence" value="ECO:0007669"/>
    <property type="project" value="TreeGrafter"/>
</dbReference>
<dbReference type="PANTHER" id="PTHR30032:SF4">
    <property type="entry name" value="AMIDASE ENHANCER"/>
    <property type="match status" value="1"/>
</dbReference>
<evidence type="ECO:0000313" key="2">
    <source>
        <dbReference type="EMBL" id="RKQ93856.1"/>
    </source>
</evidence>
<evidence type="ECO:0000313" key="3">
    <source>
        <dbReference type="Proteomes" id="UP000278962"/>
    </source>
</evidence>